<dbReference type="PANTHER" id="PTHR34389">
    <property type="entry name" value="L-RHAMNOSE MUTAROTASE"/>
    <property type="match status" value="1"/>
</dbReference>
<dbReference type="PANTHER" id="PTHR34389:SF2">
    <property type="entry name" value="L-RHAMNOSE MUTAROTASE"/>
    <property type="match status" value="1"/>
</dbReference>
<dbReference type="EMBL" id="UINC01094843">
    <property type="protein sequence ID" value="SVC50428.1"/>
    <property type="molecule type" value="Genomic_DNA"/>
</dbReference>
<protein>
    <recommendedName>
        <fullName evidence="2">L-rhamnose mutarotase</fullName>
    </recommendedName>
</protein>
<sequence length="107" mass="12317">MSSVGQVLKLKPGCYDEYKKRHDELWPELADLMTAHGIDMAIYRFEDYLFVYGTAPSEEDWETIGTHPVTPHWNEYMSEVLETDTSGELVRHILPQAFSFGAFSREG</sequence>
<dbReference type="GO" id="GO:0019301">
    <property type="term" value="P:rhamnose catabolic process"/>
    <property type="evidence" value="ECO:0007669"/>
    <property type="project" value="TreeGrafter"/>
</dbReference>
<dbReference type="GO" id="GO:0016857">
    <property type="term" value="F:racemase and epimerase activity, acting on carbohydrates and derivatives"/>
    <property type="evidence" value="ECO:0007669"/>
    <property type="project" value="InterPro"/>
</dbReference>
<evidence type="ECO:0008006" key="2">
    <source>
        <dbReference type="Google" id="ProtNLM"/>
    </source>
</evidence>
<dbReference type="Gene3D" id="3.30.70.100">
    <property type="match status" value="1"/>
</dbReference>
<dbReference type="AlphaFoldDB" id="A0A382MPN6"/>
<dbReference type="SUPFAM" id="SSF54909">
    <property type="entry name" value="Dimeric alpha+beta barrel"/>
    <property type="match status" value="1"/>
</dbReference>
<proteinExistence type="predicted"/>
<dbReference type="InterPro" id="IPR011008">
    <property type="entry name" value="Dimeric_a/b-barrel"/>
</dbReference>
<name>A0A382MPN6_9ZZZZ</name>
<accession>A0A382MPN6</accession>
<reference evidence="1" key="1">
    <citation type="submission" date="2018-05" db="EMBL/GenBank/DDBJ databases">
        <authorList>
            <person name="Lanie J.A."/>
            <person name="Ng W.-L."/>
            <person name="Kazmierczak K.M."/>
            <person name="Andrzejewski T.M."/>
            <person name="Davidsen T.M."/>
            <person name="Wayne K.J."/>
            <person name="Tettelin H."/>
            <person name="Glass J.I."/>
            <person name="Rusch D."/>
            <person name="Podicherti R."/>
            <person name="Tsui H.-C.T."/>
            <person name="Winkler M.E."/>
        </authorList>
    </citation>
    <scope>NUCLEOTIDE SEQUENCE</scope>
</reference>
<gene>
    <name evidence="1" type="ORF">METZ01_LOCUS303282</name>
</gene>
<dbReference type="InterPro" id="IPR008000">
    <property type="entry name" value="Rham/fucose_mutarotase"/>
</dbReference>
<evidence type="ECO:0000313" key="1">
    <source>
        <dbReference type="EMBL" id="SVC50428.1"/>
    </source>
</evidence>
<organism evidence="1">
    <name type="scientific">marine metagenome</name>
    <dbReference type="NCBI Taxonomy" id="408172"/>
    <lineage>
        <taxon>unclassified sequences</taxon>
        <taxon>metagenomes</taxon>
        <taxon>ecological metagenomes</taxon>
    </lineage>
</organism>
<dbReference type="Pfam" id="PF05336">
    <property type="entry name" value="rhaM"/>
    <property type="match status" value="1"/>
</dbReference>